<feature type="region of interest" description="Disordered" evidence="1">
    <location>
        <begin position="1"/>
        <end position="28"/>
    </location>
</feature>
<proteinExistence type="predicted"/>
<evidence type="ECO:0000256" key="1">
    <source>
        <dbReference type="SAM" id="MobiDB-lite"/>
    </source>
</evidence>
<reference evidence="3" key="1">
    <citation type="journal article" date="2014" name="Genome Announc.">
        <title>Draft genome sequence of Colletotrichum sublineola, a destructive pathogen of cultivated sorghum.</title>
        <authorList>
            <person name="Baroncelli R."/>
            <person name="Sanz-Martin J.M."/>
            <person name="Rech G.E."/>
            <person name="Sukno S.A."/>
            <person name="Thon M.R."/>
        </authorList>
    </citation>
    <scope>NUCLEOTIDE SEQUENCE [LARGE SCALE GENOMIC DNA]</scope>
    <source>
        <strain evidence="3">TX430BB</strain>
    </source>
</reference>
<dbReference type="EMBL" id="JMSE01000014">
    <property type="protein sequence ID" value="KDN72244.1"/>
    <property type="molecule type" value="Genomic_DNA"/>
</dbReference>
<protein>
    <submittedName>
        <fullName evidence="2">Uncharacterized protein</fullName>
    </submittedName>
</protein>
<keyword evidence="3" id="KW-1185">Reference proteome</keyword>
<accession>A0A066XX46</accession>
<comment type="caution">
    <text evidence="2">The sequence shown here is derived from an EMBL/GenBank/DDBJ whole genome shotgun (WGS) entry which is preliminary data.</text>
</comment>
<dbReference type="HOGENOM" id="CLU_2440746_0_0_1"/>
<sequence>MWASDWTKAAPRLRSDEGTRYQLQHPGKLPAAPAQISISGKLAGDTCTGRSLGPASRPKWKQLTLHASQMTVVPMRDRGDKAPTRWNRID</sequence>
<evidence type="ECO:0000313" key="2">
    <source>
        <dbReference type="EMBL" id="KDN72244.1"/>
    </source>
</evidence>
<dbReference type="Proteomes" id="UP000027238">
    <property type="component" value="Unassembled WGS sequence"/>
</dbReference>
<dbReference type="AlphaFoldDB" id="A0A066XX46"/>
<evidence type="ECO:0000313" key="3">
    <source>
        <dbReference type="Proteomes" id="UP000027238"/>
    </source>
</evidence>
<organism evidence="2 3">
    <name type="scientific">Colletotrichum sublineola</name>
    <name type="common">Sorghum anthracnose fungus</name>
    <dbReference type="NCBI Taxonomy" id="1173701"/>
    <lineage>
        <taxon>Eukaryota</taxon>
        <taxon>Fungi</taxon>
        <taxon>Dikarya</taxon>
        <taxon>Ascomycota</taxon>
        <taxon>Pezizomycotina</taxon>
        <taxon>Sordariomycetes</taxon>
        <taxon>Hypocreomycetidae</taxon>
        <taxon>Glomerellales</taxon>
        <taxon>Glomerellaceae</taxon>
        <taxon>Colletotrichum</taxon>
        <taxon>Colletotrichum graminicola species complex</taxon>
    </lineage>
</organism>
<name>A0A066XX46_COLSU</name>
<gene>
    <name evidence="2" type="ORF">CSUB01_08761</name>
</gene>